<sequence>MMRLNYSHEEDVLRLTSLTDVHTNHEVSYETFSRINSKTRRSTANGEFHSPVTPKQKSADSSPASTAPPAAPVPLQPPTSSSWSPPLLGSQFASLLALQQQQQMMQRQAALDMLALQRGSQHAPVSEPSNLLPLLQNFLGLPSPVQPTQTSPPLGAFPPHQMERPKPETARIPEHLAAPMDLSLRLPQPIPQNPTHSLEATETLNRLLLASEKSKLLEDVVTQISDVINRLTDIRDVHTKVGHLKALINLWDK</sequence>
<dbReference type="Proteomes" id="UP000095287">
    <property type="component" value="Unplaced"/>
</dbReference>
<protein>
    <submittedName>
        <fullName evidence="3">mRNA_decap_C domain-containing protein</fullName>
    </submittedName>
</protein>
<evidence type="ECO:0000256" key="1">
    <source>
        <dbReference type="SAM" id="MobiDB-lite"/>
    </source>
</evidence>
<keyword evidence="2" id="KW-1185">Reference proteome</keyword>
<organism evidence="2 3">
    <name type="scientific">Steinernema glaseri</name>
    <dbReference type="NCBI Taxonomy" id="37863"/>
    <lineage>
        <taxon>Eukaryota</taxon>
        <taxon>Metazoa</taxon>
        <taxon>Ecdysozoa</taxon>
        <taxon>Nematoda</taxon>
        <taxon>Chromadorea</taxon>
        <taxon>Rhabditida</taxon>
        <taxon>Tylenchina</taxon>
        <taxon>Panagrolaimomorpha</taxon>
        <taxon>Strongyloidoidea</taxon>
        <taxon>Steinernematidae</taxon>
        <taxon>Steinernema</taxon>
    </lineage>
</organism>
<reference evidence="3" key="1">
    <citation type="submission" date="2016-11" db="UniProtKB">
        <authorList>
            <consortium name="WormBaseParasite"/>
        </authorList>
    </citation>
    <scope>IDENTIFICATION</scope>
</reference>
<evidence type="ECO:0000313" key="3">
    <source>
        <dbReference type="WBParaSite" id="L893_g22541.t1"/>
    </source>
</evidence>
<name>A0A1I7Z3Q1_9BILA</name>
<dbReference type="WBParaSite" id="L893_g22541.t1">
    <property type="protein sequence ID" value="L893_g22541.t1"/>
    <property type="gene ID" value="L893_g22541"/>
</dbReference>
<accession>A0A1I7Z3Q1</accession>
<evidence type="ECO:0000313" key="2">
    <source>
        <dbReference type="Proteomes" id="UP000095287"/>
    </source>
</evidence>
<feature type="compositionally biased region" description="Low complexity" evidence="1">
    <location>
        <begin position="59"/>
        <end position="68"/>
    </location>
</feature>
<proteinExistence type="predicted"/>
<dbReference type="AlphaFoldDB" id="A0A1I7Z3Q1"/>
<feature type="region of interest" description="Disordered" evidence="1">
    <location>
        <begin position="38"/>
        <end position="86"/>
    </location>
</feature>